<dbReference type="AlphaFoldDB" id="A0A0P1IS67"/>
<protein>
    <submittedName>
        <fullName evidence="3">Putative dienelactone hydrolase</fullName>
    </submittedName>
</protein>
<dbReference type="SUPFAM" id="SSF53474">
    <property type="entry name" value="alpha/beta-Hydrolases"/>
    <property type="match status" value="1"/>
</dbReference>
<keyword evidence="2" id="KW-0732">Signal</keyword>
<evidence type="ECO:0000256" key="1">
    <source>
        <dbReference type="ARBA" id="ARBA00022801"/>
    </source>
</evidence>
<name>A0A0P1IS67_9RHOB</name>
<sequence>MFRITALSIAIAAGFAVQAAKADPVGVQNSMVFAEHHGRDMLMTVYYPAAENSGQSISFAENPVFFGTPMFENAAMADGTHPVVLMSHGLGGRAAAMSWLAAGLVQEGAIVIGVDHPNSTFRDFDMLAGMDHWTRVQDLQVALDTVAAGAFGDSVDMSRLYATGFSFGGWTALSMGGLRSSADGYALYCDKTAGGSTHCNDLQRAGVDLRALDAEKWSASYQDARISAVAAIDPAFTYGVTQEMADELIGEALLIILGEVEDRLQATDVTSGGSGFEQKRPDLESIVVAPAFHFSALPLCKPEGEKILEMEKDDAVCSDPEGADRKKIHADVIAAIASHFDL</sequence>
<evidence type="ECO:0000313" key="3">
    <source>
        <dbReference type="EMBL" id="CUK24707.1"/>
    </source>
</evidence>
<dbReference type="Gene3D" id="3.40.50.1820">
    <property type="entry name" value="alpha/beta hydrolase"/>
    <property type="match status" value="1"/>
</dbReference>
<dbReference type="OrthoDB" id="9814760at2"/>
<dbReference type="InterPro" id="IPR050261">
    <property type="entry name" value="FrsA_esterase"/>
</dbReference>
<dbReference type="InterPro" id="IPR016986">
    <property type="entry name" value="UCP031982_abhydr"/>
</dbReference>
<evidence type="ECO:0000256" key="2">
    <source>
        <dbReference type="SAM" id="SignalP"/>
    </source>
</evidence>
<feature type="signal peptide" evidence="2">
    <location>
        <begin position="1"/>
        <end position="22"/>
    </location>
</feature>
<dbReference type="EMBL" id="CYUE01000002">
    <property type="protein sequence ID" value="CUK24707.1"/>
    <property type="molecule type" value="Genomic_DNA"/>
</dbReference>
<organism evidence="3 4">
    <name type="scientific">Cognatishimia activa</name>
    <dbReference type="NCBI Taxonomy" id="1715691"/>
    <lineage>
        <taxon>Bacteria</taxon>
        <taxon>Pseudomonadati</taxon>
        <taxon>Pseudomonadota</taxon>
        <taxon>Alphaproteobacteria</taxon>
        <taxon>Rhodobacterales</taxon>
        <taxon>Paracoccaceae</taxon>
        <taxon>Cognatishimia</taxon>
    </lineage>
</organism>
<dbReference type="Proteomes" id="UP000051184">
    <property type="component" value="Unassembled WGS sequence"/>
</dbReference>
<evidence type="ECO:0000313" key="4">
    <source>
        <dbReference type="Proteomes" id="UP000051184"/>
    </source>
</evidence>
<dbReference type="STRING" id="1715691.TA5113_00253"/>
<reference evidence="4" key="1">
    <citation type="submission" date="2015-09" db="EMBL/GenBank/DDBJ databases">
        <authorList>
            <person name="Rodrigo-Torres Lidia"/>
            <person name="Arahal R.David."/>
        </authorList>
    </citation>
    <scope>NUCLEOTIDE SEQUENCE [LARGE SCALE GENOMIC DNA]</scope>
    <source>
        <strain evidence="4">CECT 5114</strain>
    </source>
</reference>
<keyword evidence="1 3" id="KW-0378">Hydrolase</keyword>
<dbReference type="PIRSF" id="PIRSF031982">
    <property type="entry name" value="UCP031982_abhydr"/>
    <property type="match status" value="1"/>
</dbReference>
<dbReference type="RefSeq" id="WP_058313688.1">
    <property type="nucleotide sequence ID" value="NZ_CYTO01000004.1"/>
</dbReference>
<dbReference type="PANTHER" id="PTHR22946">
    <property type="entry name" value="DIENELACTONE HYDROLASE DOMAIN-CONTAINING PROTEIN-RELATED"/>
    <property type="match status" value="1"/>
</dbReference>
<dbReference type="InterPro" id="IPR029058">
    <property type="entry name" value="AB_hydrolase_fold"/>
</dbReference>
<dbReference type="PANTHER" id="PTHR22946:SF9">
    <property type="entry name" value="POLYKETIDE TRANSFERASE AF380"/>
    <property type="match status" value="1"/>
</dbReference>
<feature type="chain" id="PRO_5006065555" evidence="2">
    <location>
        <begin position="23"/>
        <end position="342"/>
    </location>
</feature>
<accession>A0A0P1IS67</accession>
<keyword evidence="4" id="KW-1185">Reference proteome</keyword>
<dbReference type="GO" id="GO:0052689">
    <property type="term" value="F:carboxylic ester hydrolase activity"/>
    <property type="evidence" value="ECO:0007669"/>
    <property type="project" value="UniProtKB-ARBA"/>
</dbReference>
<gene>
    <name evidence="3" type="ORF">TA5114_00493</name>
</gene>
<proteinExistence type="predicted"/>